<gene>
    <name evidence="2" type="ORF">BG006_011226</name>
</gene>
<dbReference type="EMBL" id="JAAAUY010000949">
    <property type="protein sequence ID" value="KAF9325276.1"/>
    <property type="molecule type" value="Genomic_DNA"/>
</dbReference>
<feature type="compositionally biased region" description="Acidic residues" evidence="1">
    <location>
        <begin position="59"/>
        <end position="71"/>
    </location>
</feature>
<accession>A0A9P5SC52</accession>
<dbReference type="Proteomes" id="UP000696485">
    <property type="component" value="Unassembled WGS sequence"/>
</dbReference>
<evidence type="ECO:0000256" key="1">
    <source>
        <dbReference type="SAM" id="MobiDB-lite"/>
    </source>
</evidence>
<protein>
    <submittedName>
        <fullName evidence="2">Uncharacterized protein</fullName>
    </submittedName>
</protein>
<name>A0A9P5SC52_9FUNG</name>
<evidence type="ECO:0000313" key="2">
    <source>
        <dbReference type="EMBL" id="KAF9325276.1"/>
    </source>
</evidence>
<dbReference type="AlphaFoldDB" id="A0A9P5SC52"/>
<sequence length="229" mass="25002">MAIAFSQNPIALRNAFSLLDDDENAPIQPSLVRTNIQDSFSDKLSVSSWSVVNSATGSDNEDNDDNSDDEIITWKQSGDSTAADDHTSSVTLANRDGFTTISKTMTASSINSVLASAPELRNVWVVKVAKKRSGKLSTHVSEPTLDDIQEDQESSEDDNYDALSMTDHELSKSAKAVKLKNLRLATAADKELFRVLGFSRSKTISGSRPQSHKIPRTKQEKGRNLTGKI</sequence>
<feature type="region of interest" description="Disordered" evidence="1">
    <location>
        <begin position="54"/>
        <end position="88"/>
    </location>
</feature>
<evidence type="ECO:0000313" key="3">
    <source>
        <dbReference type="Proteomes" id="UP000696485"/>
    </source>
</evidence>
<reference evidence="2" key="1">
    <citation type="journal article" date="2020" name="Fungal Divers.">
        <title>Resolving the Mortierellaceae phylogeny through synthesis of multi-gene phylogenetics and phylogenomics.</title>
        <authorList>
            <person name="Vandepol N."/>
            <person name="Liber J."/>
            <person name="Desiro A."/>
            <person name="Na H."/>
            <person name="Kennedy M."/>
            <person name="Barry K."/>
            <person name="Grigoriev I.V."/>
            <person name="Miller A.N."/>
            <person name="O'Donnell K."/>
            <person name="Stajich J.E."/>
            <person name="Bonito G."/>
        </authorList>
    </citation>
    <scope>NUCLEOTIDE SEQUENCE</scope>
    <source>
        <strain evidence="2">NVP1</strain>
    </source>
</reference>
<keyword evidence="3" id="KW-1185">Reference proteome</keyword>
<feature type="region of interest" description="Disordered" evidence="1">
    <location>
        <begin position="202"/>
        <end position="229"/>
    </location>
</feature>
<feature type="region of interest" description="Disordered" evidence="1">
    <location>
        <begin position="135"/>
        <end position="159"/>
    </location>
</feature>
<organism evidence="2 3">
    <name type="scientific">Podila minutissima</name>
    <dbReference type="NCBI Taxonomy" id="64525"/>
    <lineage>
        <taxon>Eukaryota</taxon>
        <taxon>Fungi</taxon>
        <taxon>Fungi incertae sedis</taxon>
        <taxon>Mucoromycota</taxon>
        <taxon>Mortierellomycotina</taxon>
        <taxon>Mortierellomycetes</taxon>
        <taxon>Mortierellales</taxon>
        <taxon>Mortierellaceae</taxon>
        <taxon>Podila</taxon>
    </lineage>
</organism>
<feature type="compositionally biased region" description="Acidic residues" evidence="1">
    <location>
        <begin position="144"/>
        <end position="159"/>
    </location>
</feature>
<proteinExistence type="predicted"/>
<comment type="caution">
    <text evidence="2">The sequence shown here is derived from an EMBL/GenBank/DDBJ whole genome shotgun (WGS) entry which is preliminary data.</text>
</comment>